<keyword evidence="3" id="KW-1185">Reference proteome</keyword>
<protein>
    <recommendedName>
        <fullName evidence="4">Maturase K</fullName>
    </recommendedName>
</protein>
<dbReference type="AlphaFoldDB" id="A0ABD3GHS8"/>
<evidence type="ECO:0008006" key="4">
    <source>
        <dbReference type="Google" id="ProtNLM"/>
    </source>
</evidence>
<evidence type="ECO:0000313" key="3">
    <source>
        <dbReference type="Proteomes" id="UP001633002"/>
    </source>
</evidence>
<sequence length="151" mass="17787">MLDLLNIDDESGSSSGDSDRNSDLFESDLDGDDEIGDLATLIDVVEQRKYLTRSERWEKSSEFLYKYFLDLPDESFRQLTQMNKRLYMCLLDMIFKHHVFHNNSPYPQAPMFVQLAVALDRFGHELVSTTSLYWIRVERLDFIIPTLRKHD</sequence>
<reference evidence="2 3" key="1">
    <citation type="submission" date="2024-09" db="EMBL/GenBank/DDBJ databases">
        <title>Chromosome-scale assembly of Riccia sorocarpa.</title>
        <authorList>
            <person name="Paukszto L."/>
        </authorList>
    </citation>
    <scope>NUCLEOTIDE SEQUENCE [LARGE SCALE GENOMIC DNA]</scope>
    <source>
        <strain evidence="2">LP-2024</strain>
        <tissue evidence="2">Aerial parts of the thallus</tissue>
    </source>
</reference>
<comment type="caution">
    <text evidence="2">The sequence shown here is derived from an EMBL/GenBank/DDBJ whole genome shotgun (WGS) entry which is preliminary data.</text>
</comment>
<evidence type="ECO:0000256" key="1">
    <source>
        <dbReference type="SAM" id="MobiDB-lite"/>
    </source>
</evidence>
<feature type="compositionally biased region" description="Acidic residues" evidence="1">
    <location>
        <begin position="1"/>
        <end position="11"/>
    </location>
</feature>
<name>A0ABD3GHS8_9MARC</name>
<dbReference type="EMBL" id="JBJQOH010000008">
    <property type="protein sequence ID" value="KAL3677645.1"/>
    <property type="molecule type" value="Genomic_DNA"/>
</dbReference>
<organism evidence="2 3">
    <name type="scientific">Riccia sorocarpa</name>
    <dbReference type="NCBI Taxonomy" id="122646"/>
    <lineage>
        <taxon>Eukaryota</taxon>
        <taxon>Viridiplantae</taxon>
        <taxon>Streptophyta</taxon>
        <taxon>Embryophyta</taxon>
        <taxon>Marchantiophyta</taxon>
        <taxon>Marchantiopsida</taxon>
        <taxon>Marchantiidae</taxon>
        <taxon>Marchantiales</taxon>
        <taxon>Ricciaceae</taxon>
        <taxon>Riccia</taxon>
    </lineage>
</organism>
<dbReference type="Proteomes" id="UP001633002">
    <property type="component" value="Unassembled WGS sequence"/>
</dbReference>
<evidence type="ECO:0000313" key="2">
    <source>
        <dbReference type="EMBL" id="KAL3677645.1"/>
    </source>
</evidence>
<gene>
    <name evidence="2" type="ORF">R1sor_027593</name>
</gene>
<accession>A0ABD3GHS8</accession>
<proteinExistence type="predicted"/>
<feature type="region of interest" description="Disordered" evidence="1">
    <location>
        <begin position="1"/>
        <end position="28"/>
    </location>
</feature>